<evidence type="ECO:0000256" key="1">
    <source>
        <dbReference type="SAM" id="MobiDB-lite"/>
    </source>
</evidence>
<feature type="region of interest" description="Disordered" evidence="1">
    <location>
        <begin position="1"/>
        <end position="48"/>
    </location>
</feature>
<gene>
    <name evidence="2" type="ORF">LSALG_LOCUS21357</name>
</gene>
<sequence>MSGSKRKNEKVDIGMDVEDMEDDGNKKKVANEPHSKKYPKRKKGKIEHENVNIKNMEDKVRKLSKEHPEGLRRLATRMTPGMLLYVYNTKFSGVKIMKRLPFVKHVTSDVLGKIEKLEICVGGFGRKLQENFKNVDVDDEMMDEAKLLDVLKKDYWDEDVRHKV</sequence>
<dbReference type="AlphaFoldDB" id="A0AA35YX20"/>
<accession>A0AA35YX20</accession>
<proteinExistence type="predicted"/>
<reference evidence="2" key="1">
    <citation type="submission" date="2023-04" db="EMBL/GenBank/DDBJ databases">
        <authorList>
            <person name="Vijverberg K."/>
            <person name="Xiong W."/>
            <person name="Schranz E."/>
        </authorList>
    </citation>
    <scope>NUCLEOTIDE SEQUENCE</scope>
</reference>
<dbReference type="EMBL" id="OX465080">
    <property type="protein sequence ID" value="CAI9281671.1"/>
    <property type="molecule type" value="Genomic_DNA"/>
</dbReference>
<feature type="compositionally biased region" description="Basic and acidic residues" evidence="1">
    <location>
        <begin position="23"/>
        <end position="35"/>
    </location>
</feature>
<protein>
    <submittedName>
        <fullName evidence="2">Uncharacterized protein</fullName>
    </submittedName>
</protein>
<evidence type="ECO:0000313" key="3">
    <source>
        <dbReference type="Proteomes" id="UP001177003"/>
    </source>
</evidence>
<dbReference type="Proteomes" id="UP001177003">
    <property type="component" value="Chromosome 4"/>
</dbReference>
<keyword evidence="3" id="KW-1185">Reference proteome</keyword>
<name>A0AA35YX20_LACSI</name>
<evidence type="ECO:0000313" key="2">
    <source>
        <dbReference type="EMBL" id="CAI9281671.1"/>
    </source>
</evidence>
<organism evidence="2 3">
    <name type="scientific">Lactuca saligna</name>
    <name type="common">Willowleaf lettuce</name>
    <dbReference type="NCBI Taxonomy" id="75948"/>
    <lineage>
        <taxon>Eukaryota</taxon>
        <taxon>Viridiplantae</taxon>
        <taxon>Streptophyta</taxon>
        <taxon>Embryophyta</taxon>
        <taxon>Tracheophyta</taxon>
        <taxon>Spermatophyta</taxon>
        <taxon>Magnoliopsida</taxon>
        <taxon>eudicotyledons</taxon>
        <taxon>Gunneridae</taxon>
        <taxon>Pentapetalae</taxon>
        <taxon>asterids</taxon>
        <taxon>campanulids</taxon>
        <taxon>Asterales</taxon>
        <taxon>Asteraceae</taxon>
        <taxon>Cichorioideae</taxon>
        <taxon>Cichorieae</taxon>
        <taxon>Lactucinae</taxon>
        <taxon>Lactuca</taxon>
    </lineage>
</organism>
<feature type="compositionally biased region" description="Basic residues" evidence="1">
    <location>
        <begin position="36"/>
        <end position="45"/>
    </location>
</feature>